<dbReference type="Proteomes" id="UP001267426">
    <property type="component" value="Unassembled WGS sequence"/>
</dbReference>
<feature type="transmembrane region" description="Helical" evidence="6">
    <location>
        <begin position="370"/>
        <end position="394"/>
    </location>
</feature>
<gene>
    <name evidence="8" type="ORF">RM540_06380</name>
</gene>
<keyword evidence="9" id="KW-1185">Reference proteome</keyword>
<organism evidence="8 9">
    <name type="scientific">Rubrivirga litoralis</name>
    <dbReference type="NCBI Taxonomy" id="3075598"/>
    <lineage>
        <taxon>Bacteria</taxon>
        <taxon>Pseudomonadati</taxon>
        <taxon>Rhodothermota</taxon>
        <taxon>Rhodothermia</taxon>
        <taxon>Rhodothermales</taxon>
        <taxon>Rubricoccaceae</taxon>
        <taxon>Rubrivirga</taxon>
    </lineage>
</organism>
<sequence length="492" mass="49688">MPPDPSWTSLLPPLLAIGLAIGTRQVYLSLGAGVWLGFTILADGDPFAGLGAAIDGLVGVLGDAGNARVLLFTLVIGALIATVEASGGVAGFVDWLERRRLVTGPRGARVLAFLVGVVIFIESNITVLVAGAVSRPLFDRHRRSREMLAYLIDSTSAAVCVLIPLNAWGAYVLSLLAEQGVEDPVRLFALSVPYNVYAFAAVALAAFVAVTGWAVGPMRRAEERAAGGEVSAPGAAPDVDEEALVPAPIGAVPPRPVNMVVPLVVLVLTMPLGLFVTGRAAVAAAVAEGRLMPGEVSGFGVMLEGSGSTSVLWAVLAGLAVAWVLLLPQRALTVEQLTSVGLKGAGGMVGIALVLLLALGLGGVTRELGAGVYVAAGVAQAGVGPALLLPLVFLTGGFVAFSTGTSWGTFAIMIPIAVPAAAALGLPLAPFLAASLAGGIFGDHASPISDTTIVSSLAAATDHIAHVRTQLPYALLAGTVAVAGFATIGAFM</sequence>
<dbReference type="InterPro" id="IPR018461">
    <property type="entry name" value="Na/H_Antiport_NhaC-like_C"/>
</dbReference>
<accession>A0ABU3BQ18</accession>
<feature type="transmembrane region" description="Helical" evidence="6">
    <location>
        <begin position="471"/>
        <end position="491"/>
    </location>
</feature>
<evidence type="ECO:0000256" key="6">
    <source>
        <dbReference type="SAM" id="Phobius"/>
    </source>
</evidence>
<feature type="transmembrane region" description="Helical" evidence="6">
    <location>
        <begin position="110"/>
        <end position="133"/>
    </location>
</feature>
<evidence type="ECO:0000256" key="1">
    <source>
        <dbReference type="ARBA" id="ARBA00004651"/>
    </source>
</evidence>
<evidence type="ECO:0000259" key="7">
    <source>
        <dbReference type="Pfam" id="PF03553"/>
    </source>
</evidence>
<dbReference type="Pfam" id="PF03553">
    <property type="entry name" value="Na_H_antiporter"/>
    <property type="match status" value="1"/>
</dbReference>
<dbReference type="EMBL" id="JAVRHT010000011">
    <property type="protein sequence ID" value="MDT0631373.1"/>
    <property type="molecule type" value="Genomic_DNA"/>
</dbReference>
<comment type="subcellular location">
    <subcellularLocation>
        <location evidence="1">Cell membrane</location>
        <topology evidence="1">Multi-pass membrane protein</topology>
    </subcellularLocation>
</comment>
<evidence type="ECO:0000256" key="3">
    <source>
        <dbReference type="ARBA" id="ARBA00022692"/>
    </source>
</evidence>
<evidence type="ECO:0000313" key="8">
    <source>
        <dbReference type="EMBL" id="MDT0631373.1"/>
    </source>
</evidence>
<dbReference type="PANTHER" id="PTHR43478:SF1">
    <property type="entry name" value="NA+_H+ ANTIPORTER NHAC-LIKE C-TERMINAL DOMAIN-CONTAINING PROTEIN"/>
    <property type="match status" value="1"/>
</dbReference>
<feature type="transmembrane region" description="Helical" evidence="6">
    <location>
        <begin position="340"/>
        <end position="364"/>
    </location>
</feature>
<proteinExistence type="predicted"/>
<feature type="transmembrane region" description="Helical" evidence="6">
    <location>
        <begin position="69"/>
        <end position="90"/>
    </location>
</feature>
<comment type="caution">
    <text evidence="8">The sequence shown here is derived from an EMBL/GenBank/DDBJ whole genome shotgun (WGS) entry which is preliminary data.</text>
</comment>
<keyword evidence="2" id="KW-1003">Cell membrane</keyword>
<name>A0ABU3BQ18_9BACT</name>
<evidence type="ECO:0000256" key="4">
    <source>
        <dbReference type="ARBA" id="ARBA00022989"/>
    </source>
</evidence>
<feature type="transmembrane region" description="Helical" evidence="6">
    <location>
        <begin position="307"/>
        <end position="328"/>
    </location>
</feature>
<evidence type="ECO:0000313" key="9">
    <source>
        <dbReference type="Proteomes" id="UP001267426"/>
    </source>
</evidence>
<feature type="transmembrane region" description="Helical" evidence="6">
    <location>
        <begin position="154"/>
        <end position="176"/>
    </location>
</feature>
<dbReference type="PANTHER" id="PTHR43478">
    <property type="entry name" value="NA+/H+ ANTIPORTER-RELATED"/>
    <property type="match status" value="1"/>
</dbReference>
<protein>
    <submittedName>
        <fullName evidence="8">Na+/H+ antiporter NhaC family protein</fullName>
    </submittedName>
</protein>
<keyword evidence="5 6" id="KW-0472">Membrane</keyword>
<feature type="domain" description="Na+/H+ antiporter NhaC-like C-terminal" evidence="7">
    <location>
        <begin position="159"/>
        <end position="489"/>
    </location>
</feature>
<feature type="transmembrane region" description="Helical" evidence="6">
    <location>
        <begin position="196"/>
        <end position="215"/>
    </location>
</feature>
<evidence type="ECO:0000256" key="2">
    <source>
        <dbReference type="ARBA" id="ARBA00022475"/>
    </source>
</evidence>
<reference evidence="8 9" key="1">
    <citation type="submission" date="2023-09" db="EMBL/GenBank/DDBJ databases">
        <authorList>
            <person name="Rey-Velasco X."/>
        </authorList>
    </citation>
    <scope>NUCLEOTIDE SEQUENCE [LARGE SCALE GENOMIC DNA]</scope>
    <source>
        <strain evidence="8 9">F394</strain>
    </source>
</reference>
<feature type="transmembrane region" description="Helical" evidence="6">
    <location>
        <begin position="263"/>
        <end position="287"/>
    </location>
</feature>
<keyword evidence="4 6" id="KW-1133">Transmembrane helix</keyword>
<keyword evidence="3 6" id="KW-0812">Transmembrane</keyword>
<dbReference type="RefSeq" id="WP_311662716.1">
    <property type="nucleotide sequence ID" value="NZ_JAVRHT010000011.1"/>
</dbReference>
<evidence type="ECO:0000256" key="5">
    <source>
        <dbReference type="ARBA" id="ARBA00023136"/>
    </source>
</evidence>
<feature type="transmembrane region" description="Helical" evidence="6">
    <location>
        <begin position="406"/>
        <end position="426"/>
    </location>
</feature>